<dbReference type="EC" id="3.1.4.4" evidence="3"/>
<sequence>MSSGLAYIGDSHGILSACRDLIEAAERSVVLQMYLFAANGDQTTLLPRPGAFPYADTVADWLIAKKRARPDATVVVILDSNTPANPALTRRRGALVRRRLADAGVLVLNACLFGARFDRRRRLLPRMNFHLDHARVAIEDWVEHQNRWQVLHNVEDHRKNLVIDGGRAGAITSHNFIDAAFDWHENLFWLTGAVARRLWRVAMAAIDEALTLPQAIGDEGRAALHALVAGAARASHAARGPDDPGTEVASPTPTLAPVPGYAGGLRVPLPPPGALTVAGDETCALVEHEAIRARLTELFDGAAAGDELLVATTYLSDLPVLDALERAAARGARVRVLIDSIDALPLPPAAAWLIRNLVNHHGITRAIEAEARWPDRFALRVHDSRGGAMMHLKTAARLGARPMLVGGQANFTPNSFSRAWIETDLETRDPAFVAAFAAHFERLWELPASRRTSSGPGSWTRSALLGAFELLGLRP</sequence>
<keyword evidence="6" id="KW-0443">Lipid metabolism</keyword>
<evidence type="ECO:0000256" key="5">
    <source>
        <dbReference type="ARBA" id="ARBA00022963"/>
    </source>
</evidence>
<comment type="caution">
    <text evidence="8">The sequence shown here is derived from an EMBL/GenBank/DDBJ whole genome shotgun (WGS) entry which is preliminary data.</text>
</comment>
<comment type="catalytic activity">
    <reaction evidence="1">
        <text>a 1,2-diacyl-sn-glycero-3-phosphocholine + H2O = a 1,2-diacyl-sn-glycero-3-phosphate + choline + H(+)</text>
        <dbReference type="Rhea" id="RHEA:14445"/>
        <dbReference type="ChEBI" id="CHEBI:15354"/>
        <dbReference type="ChEBI" id="CHEBI:15377"/>
        <dbReference type="ChEBI" id="CHEBI:15378"/>
        <dbReference type="ChEBI" id="CHEBI:57643"/>
        <dbReference type="ChEBI" id="CHEBI:58608"/>
        <dbReference type="EC" id="3.1.4.4"/>
    </reaction>
</comment>
<keyword evidence="9" id="KW-1185">Reference proteome</keyword>
<dbReference type="EMBL" id="JAQNDK010000004">
    <property type="protein sequence ID" value="MDC0683612.1"/>
    <property type="molecule type" value="Genomic_DNA"/>
</dbReference>
<evidence type="ECO:0000256" key="4">
    <source>
        <dbReference type="ARBA" id="ARBA00022801"/>
    </source>
</evidence>
<accession>A0ABT5CB04</accession>
<gene>
    <name evidence="8" type="ORF">POL72_38135</name>
</gene>
<dbReference type="InterPro" id="IPR051406">
    <property type="entry name" value="PLD_domain"/>
</dbReference>
<comment type="similarity">
    <text evidence="2">Belongs to the phospholipase D family.</text>
</comment>
<reference evidence="8 9" key="1">
    <citation type="submission" date="2023-01" db="EMBL/GenBank/DDBJ databases">
        <title>Minimal conservation of predation-associated metabolite biosynthetic gene clusters underscores biosynthetic potential of Myxococcota including descriptions for ten novel species: Archangium lansinium sp. nov., Myxococcus landrumus sp. nov., Nannocystis bai.</title>
        <authorList>
            <person name="Ahearne A."/>
            <person name="Stevens C."/>
            <person name="Dowd S."/>
        </authorList>
    </citation>
    <scope>NUCLEOTIDE SEQUENCE [LARGE SCALE GENOMIC DNA]</scope>
    <source>
        <strain evidence="8 9">WIWO2</strain>
    </source>
</reference>
<evidence type="ECO:0000256" key="3">
    <source>
        <dbReference type="ARBA" id="ARBA00012027"/>
    </source>
</evidence>
<organism evidence="8 9">
    <name type="scientific">Sorangium atrum</name>
    <dbReference type="NCBI Taxonomy" id="2995308"/>
    <lineage>
        <taxon>Bacteria</taxon>
        <taxon>Pseudomonadati</taxon>
        <taxon>Myxococcota</taxon>
        <taxon>Polyangia</taxon>
        <taxon>Polyangiales</taxon>
        <taxon>Polyangiaceae</taxon>
        <taxon>Sorangium</taxon>
    </lineage>
</organism>
<evidence type="ECO:0000313" key="9">
    <source>
        <dbReference type="Proteomes" id="UP001217485"/>
    </source>
</evidence>
<evidence type="ECO:0000256" key="2">
    <source>
        <dbReference type="ARBA" id="ARBA00008664"/>
    </source>
</evidence>
<dbReference type="InterPro" id="IPR025202">
    <property type="entry name" value="PLD-like_dom"/>
</dbReference>
<dbReference type="Proteomes" id="UP001217485">
    <property type="component" value="Unassembled WGS sequence"/>
</dbReference>
<dbReference type="RefSeq" id="WP_272101746.1">
    <property type="nucleotide sequence ID" value="NZ_JAQNDK010000004.1"/>
</dbReference>
<dbReference type="Pfam" id="PF13091">
    <property type="entry name" value="PLDc_2"/>
    <property type="match status" value="1"/>
</dbReference>
<dbReference type="Gene3D" id="3.30.870.10">
    <property type="entry name" value="Endonuclease Chain A"/>
    <property type="match status" value="2"/>
</dbReference>
<dbReference type="PANTHER" id="PTHR43856">
    <property type="entry name" value="CARDIOLIPIN HYDROLASE"/>
    <property type="match status" value="1"/>
</dbReference>
<dbReference type="SUPFAM" id="SSF56024">
    <property type="entry name" value="Phospholipase D/nuclease"/>
    <property type="match status" value="2"/>
</dbReference>
<name>A0ABT5CB04_9BACT</name>
<evidence type="ECO:0000259" key="7">
    <source>
        <dbReference type="Pfam" id="PF13091"/>
    </source>
</evidence>
<proteinExistence type="inferred from homology"/>
<evidence type="ECO:0000313" key="8">
    <source>
        <dbReference type="EMBL" id="MDC0683612.1"/>
    </source>
</evidence>
<keyword evidence="4" id="KW-0378">Hydrolase</keyword>
<protein>
    <recommendedName>
        <fullName evidence="3">phospholipase D</fullName>
        <ecNumber evidence="3">3.1.4.4</ecNumber>
    </recommendedName>
</protein>
<evidence type="ECO:0000256" key="6">
    <source>
        <dbReference type="ARBA" id="ARBA00023098"/>
    </source>
</evidence>
<keyword evidence="5" id="KW-0442">Lipid degradation</keyword>
<dbReference type="PANTHER" id="PTHR43856:SF1">
    <property type="entry name" value="MITOCHONDRIAL CARDIOLIPIN HYDROLASE"/>
    <property type="match status" value="1"/>
</dbReference>
<feature type="domain" description="Phospholipase D-like" evidence="7">
    <location>
        <begin position="303"/>
        <end position="444"/>
    </location>
</feature>
<evidence type="ECO:0000256" key="1">
    <source>
        <dbReference type="ARBA" id="ARBA00000798"/>
    </source>
</evidence>